<dbReference type="EMBL" id="BMAW01087427">
    <property type="protein sequence ID" value="GFS29722.1"/>
    <property type="molecule type" value="Genomic_DNA"/>
</dbReference>
<proteinExistence type="predicted"/>
<evidence type="ECO:0000313" key="1">
    <source>
        <dbReference type="EMBL" id="GFS29722.1"/>
    </source>
</evidence>
<protein>
    <submittedName>
        <fullName evidence="1">Uncharacterized protein</fullName>
    </submittedName>
</protein>
<comment type="caution">
    <text evidence="1">The sequence shown here is derived from an EMBL/GenBank/DDBJ whole genome shotgun (WGS) entry which is preliminary data.</text>
</comment>
<dbReference type="AlphaFoldDB" id="A0A8X6JH15"/>
<dbReference type="Proteomes" id="UP000887013">
    <property type="component" value="Unassembled WGS sequence"/>
</dbReference>
<organism evidence="1 2">
    <name type="scientific">Nephila pilipes</name>
    <name type="common">Giant wood spider</name>
    <name type="synonym">Nephila maculata</name>
    <dbReference type="NCBI Taxonomy" id="299642"/>
    <lineage>
        <taxon>Eukaryota</taxon>
        <taxon>Metazoa</taxon>
        <taxon>Ecdysozoa</taxon>
        <taxon>Arthropoda</taxon>
        <taxon>Chelicerata</taxon>
        <taxon>Arachnida</taxon>
        <taxon>Araneae</taxon>
        <taxon>Araneomorphae</taxon>
        <taxon>Entelegynae</taxon>
        <taxon>Araneoidea</taxon>
        <taxon>Nephilidae</taxon>
        <taxon>Nephila</taxon>
    </lineage>
</organism>
<reference evidence="1" key="1">
    <citation type="submission" date="2020-08" db="EMBL/GenBank/DDBJ databases">
        <title>Multicomponent nature underlies the extraordinary mechanical properties of spider dragline silk.</title>
        <authorList>
            <person name="Kono N."/>
            <person name="Nakamura H."/>
            <person name="Mori M."/>
            <person name="Yoshida Y."/>
            <person name="Ohtoshi R."/>
            <person name="Malay A.D."/>
            <person name="Moran D.A.P."/>
            <person name="Tomita M."/>
            <person name="Numata K."/>
            <person name="Arakawa K."/>
        </authorList>
    </citation>
    <scope>NUCLEOTIDE SEQUENCE</scope>
</reference>
<name>A0A8X6JH15_NEPPI</name>
<sequence>MPSRWNPFPYHSSVFKLRERRPLTGRHPRFSFEERDQRYHNIWHREQRTCTESHQMRGYEKSTEAPSCGVKLQNGEKDKICGLAQIRPFDSHKTTYCITLIFLIFKKH</sequence>
<accession>A0A8X6JH15</accession>
<evidence type="ECO:0000313" key="2">
    <source>
        <dbReference type="Proteomes" id="UP000887013"/>
    </source>
</evidence>
<gene>
    <name evidence="1" type="ORF">NPIL_5591</name>
</gene>
<keyword evidence="2" id="KW-1185">Reference proteome</keyword>